<dbReference type="CDD" id="cd22967">
    <property type="entry name" value="DD_AK7"/>
    <property type="match status" value="1"/>
</dbReference>
<dbReference type="Gene3D" id="1.20.890.10">
    <property type="entry name" value="cAMP-dependent protein kinase regulatory subunit, dimerization-anchoring domain"/>
    <property type="match status" value="1"/>
</dbReference>
<dbReference type="InterPro" id="IPR000850">
    <property type="entry name" value="Adenylat/UMP-CMP_kin"/>
</dbReference>
<name>A0ABR4NJ43_9FUNG</name>
<evidence type="ECO:0000256" key="3">
    <source>
        <dbReference type="ARBA" id="ARBA00022777"/>
    </source>
</evidence>
<keyword evidence="2" id="KW-0547">Nucleotide-binding</keyword>
<dbReference type="InterPro" id="IPR047499">
    <property type="entry name" value="DD_AK7"/>
</dbReference>
<evidence type="ECO:0000256" key="2">
    <source>
        <dbReference type="ARBA" id="ARBA00022741"/>
    </source>
</evidence>
<evidence type="ECO:0000313" key="7">
    <source>
        <dbReference type="Proteomes" id="UP001527925"/>
    </source>
</evidence>
<feature type="region of interest" description="Disordered" evidence="4">
    <location>
        <begin position="45"/>
        <end position="65"/>
    </location>
</feature>
<feature type="region of interest" description="Disordered" evidence="4">
    <location>
        <begin position="642"/>
        <end position="668"/>
    </location>
</feature>
<dbReference type="Proteomes" id="UP001527925">
    <property type="component" value="Unassembled WGS sequence"/>
</dbReference>
<evidence type="ECO:0000256" key="4">
    <source>
        <dbReference type="SAM" id="MobiDB-lite"/>
    </source>
</evidence>
<gene>
    <name evidence="6" type="ORF">HK105_201131</name>
</gene>
<evidence type="ECO:0000259" key="5">
    <source>
        <dbReference type="Pfam" id="PF17213"/>
    </source>
</evidence>
<protein>
    <recommendedName>
        <fullName evidence="5">Hydin adenylate kinase-like domain-containing protein</fullName>
    </recommendedName>
</protein>
<organism evidence="6 7">
    <name type="scientific">Polyrhizophydium stewartii</name>
    <dbReference type="NCBI Taxonomy" id="2732419"/>
    <lineage>
        <taxon>Eukaryota</taxon>
        <taxon>Fungi</taxon>
        <taxon>Fungi incertae sedis</taxon>
        <taxon>Chytridiomycota</taxon>
        <taxon>Chytridiomycota incertae sedis</taxon>
        <taxon>Chytridiomycetes</taxon>
        <taxon>Rhizophydiales</taxon>
        <taxon>Rhizophydiales incertae sedis</taxon>
        <taxon>Polyrhizophydium</taxon>
    </lineage>
</organism>
<dbReference type="InterPro" id="IPR027417">
    <property type="entry name" value="P-loop_NTPase"/>
</dbReference>
<accession>A0ABR4NJ43</accession>
<dbReference type="Pfam" id="PF17213">
    <property type="entry name" value="Hydin_ADK"/>
    <property type="match status" value="1"/>
</dbReference>
<comment type="caution">
    <text evidence="6">The sequence shown here is derived from an EMBL/GenBank/DDBJ whole genome shotgun (WGS) entry which is preliminary data.</text>
</comment>
<dbReference type="InterPro" id="IPR036291">
    <property type="entry name" value="NAD(P)-bd_dom_sf"/>
</dbReference>
<sequence length="760" mass="84957">MGRVFISNVDTALGHNLSRTLAATVVGSRRVEENEEEDDEAAAAAAAANSGAEGADKPKTDDKTAKDTYKITGSLHGRATTADIMRNPQAVLAAVSEPGQMIETGDKKKDAARREAIDKMAQLGQKPKWVKETMQSNDRNVLRQTLLSSDVIIYDIVASLEEASWAVDLLAEKADTFERPKTFIAVSSIMTWARTKTENEDGDGAVSEDEFRRRKPHPNWKSHIALEKNVIKLSKKSTIKAYVVAAGLIYHAGDSIFHTLLKTAWQSGGELMCFGDGNNNLPTIHLDDLISVVVELIETTPESKYIVAIDDSKNTLYDITKAISEALGSGVVKKVPKEEAFLEKSLTQANYDMLTVNLRLEPGHIKEMSIEWKYESGFVENMQQIAQEYKDARGLWPLKIVVHGTPASGKTFVAQKIAEHYKIHLIDPDQVVQDAVSRLERRANGELSADEQDDDVEVDRELLNEIREAVKANNGKYPSNHIISFVRERLRSMPCRNHGYVLDGFPTTLDEAKELFRAGDEETKDEKIPPADEAIVPEFVFSLEASDQFAKQRIMKLPEAEVSGTRNSEEGKHTCLVARHSDAVADSASAALTKRLEEFRKANTDENTVLNYFDELEIHPIQIPAENAEADEIMDKIIKAAGKPRNYGPSPEEIAEQRRKAEAERAMAEAQASEERAQREKEEVERHKKAVQEWNLRLEEVRKQEQEVLEAQSVPLRNYLMRHVMPTLTAGLIEVAKTRPEDPIDYLAEFLFKHNPGNLA</sequence>
<dbReference type="Pfam" id="PF05186">
    <property type="entry name" value="Dpy-30"/>
    <property type="match status" value="1"/>
</dbReference>
<dbReference type="InterPro" id="IPR033768">
    <property type="entry name" value="Hydin_ADK"/>
</dbReference>
<dbReference type="Gene3D" id="3.40.50.300">
    <property type="entry name" value="P-loop containing nucleotide triphosphate hydrolases"/>
    <property type="match status" value="1"/>
</dbReference>
<feature type="compositionally biased region" description="Basic and acidic residues" evidence="4">
    <location>
        <begin position="54"/>
        <end position="65"/>
    </location>
</feature>
<dbReference type="InterPro" id="IPR007858">
    <property type="entry name" value="Dpy-30_motif"/>
</dbReference>
<evidence type="ECO:0000313" key="6">
    <source>
        <dbReference type="EMBL" id="KAL2919485.1"/>
    </source>
</evidence>
<keyword evidence="7" id="KW-1185">Reference proteome</keyword>
<evidence type="ECO:0000256" key="1">
    <source>
        <dbReference type="ARBA" id="ARBA00022679"/>
    </source>
</evidence>
<dbReference type="PANTHER" id="PTHR23359">
    <property type="entry name" value="NUCLEOTIDE KINASE"/>
    <property type="match status" value="1"/>
</dbReference>
<keyword evidence="1" id="KW-0808">Transferase</keyword>
<dbReference type="Pfam" id="PF00406">
    <property type="entry name" value="ADK"/>
    <property type="match status" value="1"/>
</dbReference>
<dbReference type="EMBL" id="JADGIZ020000003">
    <property type="protein sequence ID" value="KAL2919485.1"/>
    <property type="molecule type" value="Genomic_DNA"/>
</dbReference>
<reference evidence="6 7" key="1">
    <citation type="submission" date="2023-09" db="EMBL/GenBank/DDBJ databases">
        <title>Pangenome analysis of Batrachochytrium dendrobatidis and related Chytrids.</title>
        <authorList>
            <person name="Yacoub M.N."/>
            <person name="Stajich J.E."/>
            <person name="James T.Y."/>
        </authorList>
    </citation>
    <scope>NUCLEOTIDE SEQUENCE [LARGE SCALE GENOMIC DNA]</scope>
    <source>
        <strain evidence="6 7">JEL0888</strain>
    </source>
</reference>
<dbReference type="SUPFAM" id="SSF51735">
    <property type="entry name" value="NAD(P)-binding Rossmann-fold domains"/>
    <property type="match status" value="1"/>
</dbReference>
<proteinExistence type="predicted"/>
<dbReference type="CDD" id="cd01428">
    <property type="entry name" value="ADK"/>
    <property type="match status" value="1"/>
</dbReference>
<dbReference type="SUPFAM" id="SSF52540">
    <property type="entry name" value="P-loop containing nucleoside triphosphate hydrolases"/>
    <property type="match status" value="1"/>
</dbReference>
<feature type="compositionally biased region" description="Basic and acidic residues" evidence="4">
    <location>
        <begin position="655"/>
        <end position="668"/>
    </location>
</feature>
<keyword evidence="3" id="KW-0418">Kinase</keyword>
<feature type="domain" description="Hydin adenylate kinase-like" evidence="5">
    <location>
        <begin position="400"/>
        <end position="438"/>
    </location>
</feature>
<dbReference type="Gene3D" id="3.40.50.720">
    <property type="entry name" value="NAD(P)-binding Rossmann-like Domain"/>
    <property type="match status" value="1"/>
</dbReference>